<dbReference type="AlphaFoldDB" id="A0AAD9E0W7"/>
<organism evidence="2 3">
    <name type="scientific">Electrophorus voltai</name>
    <dbReference type="NCBI Taxonomy" id="2609070"/>
    <lineage>
        <taxon>Eukaryota</taxon>
        <taxon>Metazoa</taxon>
        <taxon>Chordata</taxon>
        <taxon>Craniata</taxon>
        <taxon>Vertebrata</taxon>
        <taxon>Euteleostomi</taxon>
        <taxon>Actinopterygii</taxon>
        <taxon>Neopterygii</taxon>
        <taxon>Teleostei</taxon>
        <taxon>Ostariophysi</taxon>
        <taxon>Gymnotiformes</taxon>
        <taxon>Gymnotoidei</taxon>
        <taxon>Gymnotidae</taxon>
        <taxon>Electrophorus</taxon>
    </lineage>
</organism>
<evidence type="ECO:0000313" key="3">
    <source>
        <dbReference type="Proteomes" id="UP001239994"/>
    </source>
</evidence>
<gene>
    <name evidence="2" type="ORF">P4O66_000242</name>
</gene>
<comment type="caution">
    <text evidence="2">The sequence shown here is derived from an EMBL/GenBank/DDBJ whole genome shotgun (WGS) entry which is preliminary data.</text>
</comment>
<accession>A0AAD9E0W7</accession>
<sequence length="535" mass="59418">MDSLSFTLSPCLSLSLRFGRAVRRHRGQCLQFSTSGKFQSLSALPGGEQRFLGRGCMLANRGRNQREASGGGSVEEHQSSSRQCRAGPPPRRPDSPSHWLLLPKPRRGEARRPICPPKPINLPPPALKWDIVTSPQSQHKSAGCNEGYGEGPQLHSLRAEGGPRTTGFAYSARTLRIYNTCDPDSARTLRIYNTCDPDSARTLRIYNTCDPDSARTLRIYNTCDPDSARTLRIYNTCDPDSARTLRIYNTCDPDSARTLRIYNTCDPDSARTLRIYNTCDPDSARTLRIYNTCDPDSARTLRIYNTCDPDSARTLRIYNTCDPDSARTLRIYNTCDPDSARTLRIYNTCDPDSARILRIYNTCDPDSARTLRIYNTVVIAVAGKNTDRFHFCKAKELWRSRCWASRTGTVAPQTAPDRRDAGQNGGARGGGWRGPSGRRRTRGVRVTDAGPSAVDHGRRLNPRCCFCASDVHRSLQTIEAGMPRTCARRGAVIVAIHHVVVKGAMRDRDGDGTGPSSLRQHISILAGLAVWKSPW</sequence>
<feature type="region of interest" description="Disordered" evidence="1">
    <location>
        <begin position="63"/>
        <end position="119"/>
    </location>
</feature>
<feature type="region of interest" description="Disordered" evidence="1">
    <location>
        <begin position="409"/>
        <end position="453"/>
    </location>
</feature>
<keyword evidence="3" id="KW-1185">Reference proteome</keyword>
<evidence type="ECO:0000256" key="1">
    <source>
        <dbReference type="SAM" id="MobiDB-lite"/>
    </source>
</evidence>
<dbReference type="Proteomes" id="UP001239994">
    <property type="component" value="Unassembled WGS sequence"/>
</dbReference>
<reference evidence="2" key="1">
    <citation type="submission" date="2023-03" db="EMBL/GenBank/DDBJ databases">
        <title>Electrophorus voltai genome.</title>
        <authorList>
            <person name="Bian C."/>
        </authorList>
    </citation>
    <scope>NUCLEOTIDE SEQUENCE</scope>
    <source>
        <strain evidence="2">CB-2022</strain>
        <tissue evidence="2">Muscle</tissue>
    </source>
</reference>
<protein>
    <submittedName>
        <fullName evidence="2">Uncharacterized protein</fullName>
    </submittedName>
</protein>
<proteinExistence type="predicted"/>
<evidence type="ECO:0000313" key="2">
    <source>
        <dbReference type="EMBL" id="KAK1800194.1"/>
    </source>
</evidence>
<name>A0AAD9E0W7_9TELE</name>
<dbReference type="EMBL" id="JAROKS010000010">
    <property type="protein sequence ID" value="KAK1800194.1"/>
    <property type="molecule type" value="Genomic_DNA"/>
</dbReference>
<feature type="compositionally biased region" description="Gly residues" evidence="1">
    <location>
        <begin position="423"/>
        <end position="434"/>
    </location>
</feature>